<dbReference type="PANTHER" id="PTHR36156">
    <property type="entry name" value="SLR2101 PROTEIN"/>
    <property type="match status" value="1"/>
</dbReference>
<dbReference type="CDD" id="cd02231">
    <property type="entry name" value="cupin_BLL6423-like"/>
    <property type="match status" value="1"/>
</dbReference>
<feature type="domain" description="Cupin type-2" evidence="2">
    <location>
        <begin position="85"/>
        <end position="149"/>
    </location>
</feature>
<dbReference type="eggNOG" id="ENOG502SUI3">
    <property type="taxonomic scope" value="Eukaryota"/>
</dbReference>
<protein>
    <recommendedName>
        <fullName evidence="2">Cupin type-2 domain-containing protein</fullName>
    </recommendedName>
</protein>
<proteinExistence type="predicted"/>
<dbReference type="InterPro" id="IPR013096">
    <property type="entry name" value="Cupin_2"/>
</dbReference>
<organism evidence="3 4">
    <name type="scientific">Paracoccidioides brasiliensis (strain Pb18)</name>
    <dbReference type="NCBI Taxonomy" id="502780"/>
    <lineage>
        <taxon>Eukaryota</taxon>
        <taxon>Fungi</taxon>
        <taxon>Dikarya</taxon>
        <taxon>Ascomycota</taxon>
        <taxon>Pezizomycotina</taxon>
        <taxon>Eurotiomycetes</taxon>
        <taxon>Eurotiomycetidae</taxon>
        <taxon>Onygenales</taxon>
        <taxon>Ajellomycetaceae</taxon>
        <taxon>Paracoccidioides</taxon>
    </lineage>
</organism>
<dbReference type="HOGENOM" id="CLU_096188_0_1_1"/>
<dbReference type="RefSeq" id="XP_010762864.1">
    <property type="nucleotide sequence ID" value="XM_010764562.1"/>
</dbReference>
<dbReference type="VEuPathDB" id="FungiDB:PADG_07484"/>
<keyword evidence="4" id="KW-1185">Reference proteome</keyword>
<dbReference type="OrthoDB" id="5840532at2759"/>
<accession>C1GJP8</accession>
<evidence type="ECO:0000313" key="3">
    <source>
        <dbReference type="EMBL" id="EEH42664.1"/>
    </source>
</evidence>
<feature type="region of interest" description="Disordered" evidence="1">
    <location>
        <begin position="165"/>
        <end position="186"/>
    </location>
</feature>
<dbReference type="Gene3D" id="2.60.120.10">
    <property type="entry name" value="Jelly Rolls"/>
    <property type="match status" value="1"/>
</dbReference>
<sequence>MHYKSVRRIVTGHTPSGKAVIDSDTRLTPYDPMSPDCSPATTDKLGFTTLWRTESFPAKVDGPWMDLHGTQIPLADSIGTTIRMVDFPPGPGFMHRTLSIDFGIVLSGEIILELDNGVKTILKKDDIVVQRSTIHSWSNSTSKPARMLFSMLPAEPVKIGNETLEATTIPPPPVHHNGSPSRSSVS</sequence>
<evidence type="ECO:0000256" key="1">
    <source>
        <dbReference type="SAM" id="MobiDB-lite"/>
    </source>
</evidence>
<name>C1GJP8_PARBD</name>
<dbReference type="PANTHER" id="PTHR36156:SF2">
    <property type="entry name" value="CUPIN TYPE-2 DOMAIN-CONTAINING PROTEIN"/>
    <property type="match status" value="1"/>
</dbReference>
<dbReference type="OMA" id="SPHPLMH"/>
<dbReference type="InterPro" id="IPR014710">
    <property type="entry name" value="RmlC-like_jellyroll"/>
</dbReference>
<evidence type="ECO:0000259" key="2">
    <source>
        <dbReference type="Pfam" id="PF07883"/>
    </source>
</evidence>
<gene>
    <name evidence="3" type="ORF">PADG_07484</name>
</gene>
<dbReference type="GeneID" id="22585966"/>
<dbReference type="Proteomes" id="UP000001628">
    <property type="component" value="Unassembled WGS sequence"/>
</dbReference>
<dbReference type="InParanoid" id="C1GJP8"/>
<dbReference type="InterPro" id="IPR011051">
    <property type="entry name" value="RmlC_Cupin_sf"/>
</dbReference>
<dbReference type="InterPro" id="IPR047142">
    <property type="entry name" value="OryJ/VirC-like"/>
</dbReference>
<evidence type="ECO:0000313" key="4">
    <source>
        <dbReference type="Proteomes" id="UP000001628"/>
    </source>
</evidence>
<dbReference type="KEGG" id="pbn:PADG_07484"/>
<dbReference type="AlphaFoldDB" id="C1GJP8"/>
<dbReference type="SUPFAM" id="SSF51182">
    <property type="entry name" value="RmlC-like cupins"/>
    <property type="match status" value="1"/>
</dbReference>
<dbReference type="Pfam" id="PF07883">
    <property type="entry name" value="Cupin_2"/>
    <property type="match status" value="1"/>
</dbReference>
<reference evidence="3 4" key="1">
    <citation type="journal article" date="2011" name="PLoS Genet.">
        <title>Comparative genomic analysis of human fungal pathogens causing paracoccidioidomycosis.</title>
        <authorList>
            <person name="Desjardins C.A."/>
            <person name="Champion M.D."/>
            <person name="Holder J.W."/>
            <person name="Muszewska A."/>
            <person name="Goldberg J."/>
            <person name="Bailao A.M."/>
            <person name="Brigido M.M."/>
            <person name="Ferreira M.E."/>
            <person name="Garcia A.M."/>
            <person name="Grynberg M."/>
            <person name="Gujja S."/>
            <person name="Heiman D.I."/>
            <person name="Henn M.R."/>
            <person name="Kodira C.D."/>
            <person name="Leon-Narvaez H."/>
            <person name="Longo L.V."/>
            <person name="Ma L.J."/>
            <person name="Malavazi I."/>
            <person name="Matsuo A.L."/>
            <person name="Morais F.V."/>
            <person name="Pereira M."/>
            <person name="Rodriguez-Brito S."/>
            <person name="Sakthikumar S."/>
            <person name="Salem-Izacc S.M."/>
            <person name="Sykes S.M."/>
            <person name="Teixeira M.M."/>
            <person name="Vallejo M.C."/>
            <person name="Walter M.E."/>
            <person name="Yandava C."/>
            <person name="Young S."/>
            <person name="Zeng Q."/>
            <person name="Zucker J."/>
            <person name="Felipe M.S."/>
            <person name="Goldman G.H."/>
            <person name="Haas B.J."/>
            <person name="McEwen J.G."/>
            <person name="Nino-Vega G."/>
            <person name="Puccia R."/>
            <person name="San-Blas G."/>
            <person name="Soares C.M."/>
            <person name="Birren B.W."/>
            <person name="Cuomo C.A."/>
        </authorList>
    </citation>
    <scope>NUCLEOTIDE SEQUENCE [LARGE SCALE GENOMIC DNA]</scope>
    <source>
        <strain evidence="3 4">Pb18</strain>
    </source>
</reference>
<dbReference type="EMBL" id="KN275967">
    <property type="protein sequence ID" value="EEH42664.1"/>
    <property type="molecule type" value="Genomic_DNA"/>
</dbReference>